<evidence type="ECO:0000256" key="5">
    <source>
        <dbReference type="ARBA" id="ARBA00023235"/>
    </source>
</evidence>
<evidence type="ECO:0000259" key="10">
    <source>
        <dbReference type="PROSITE" id="PS51198"/>
    </source>
</evidence>
<dbReference type="PANTHER" id="PTHR11070:SF45">
    <property type="entry name" value="DNA 3'-5' HELICASE"/>
    <property type="match status" value="1"/>
</dbReference>
<keyword evidence="5" id="KW-0413">Isomerase</keyword>
<dbReference type="EC" id="5.6.2.4" evidence="7"/>
<name>A0ABR7LV09_9ACTN</name>
<dbReference type="InterPro" id="IPR000212">
    <property type="entry name" value="DNA_helicase_UvrD/REP"/>
</dbReference>
<dbReference type="PANTHER" id="PTHR11070">
    <property type="entry name" value="UVRD / RECB / PCRA DNA HELICASE FAMILY MEMBER"/>
    <property type="match status" value="1"/>
</dbReference>
<evidence type="ECO:0000256" key="7">
    <source>
        <dbReference type="ARBA" id="ARBA00034808"/>
    </source>
</evidence>
<dbReference type="InterPro" id="IPR027417">
    <property type="entry name" value="P-loop_NTPase"/>
</dbReference>
<comment type="caution">
    <text evidence="9">Lacks conserved residue(s) required for the propagation of feature annotation.</text>
</comment>
<keyword evidence="3 9" id="KW-0347">Helicase</keyword>
<gene>
    <name evidence="11" type="ORF">HKK74_24520</name>
</gene>
<dbReference type="PROSITE" id="PS51198">
    <property type="entry name" value="UVRD_HELICASE_ATP_BIND"/>
    <property type="match status" value="1"/>
</dbReference>
<comment type="catalytic activity">
    <reaction evidence="8">
        <text>ATP + H2O = ADP + phosphate + H(+)</text>
        <dbReference type="Rhea" id="RHEA:13065"/>
        <dbReference type="ChEBI" id="CHEBI:15377"/>
        <dbReference type="ChEBI" id="CHEBI:15378"/>
        <dbReference type="ChEBI" id="CHEBI:30616"/>
        <dbReference type="ChEBI" id="CHEBI:43474"/>
        <dbReference type="ChEBI" id="CHEBI:456216"/>
        <dbReference type="EC" id="5.6.2.4"/>
    </reaction>
</comment>
<evidence type="ECO:0000313" key="12">
    <source>
        <dbReference type="Proteomes" id="UP000805614"/>
    </source>
</evidence>
<evidence type="ECO:0000313" key="11">
    <source>
        <dbReference type="EMBL" id="MBC6468636.1"/>
    </source>
</evidence>
<evidence type="ECO:0000256" key="8">
    <source>
        <dbReference type="ARBA" id="ARBA00048988"/>
    </source>
</evidence>
<dbReference type="Gene3D" id="3.40.50.300">
    <property type="entry name" value="P-loop containing nucleotide triphosphate hydrolases"/>
    <property type="match status" value="2"/>
</dbReference>
<proteinExistence type="predicted"/>
<dbReference type="InterPro" id="IPR014016">
    <property type="entry name" value="UvrD-like_ATP-bd"/>
</dbReference>
<evidence type="ECO:0000256" key="9">
    <source>
        <dbReference type="PROSITE-ProRule" id="PRU00560"/>
    </source>
</evidence>
<keyword evidence="2 9" id="KW-0378">Hydrolase</keyword>
<comment type="caution">
    <text evidence="11">The sequence shown here is derived from an EMBL/GenBank/DDBJ whole genome shotgun (WGS) entry which is preliminary data.</text>
</comment>
<dbReference type="InterPro" id="IPR014017">
    <property type="entry name" value="DNA_helicase_UvrD-like_C"/>
</dbReference>
<evidence type="ECO:0000256" key="4">
    <source>
        <dbReference type="ARBA" id="ARBA00022840"/>
    </source>
</evidence>
<evidence type="ECO:0000256" key="3">
    <source>
        <dbReference type="ARBA" id="ARBA00022806"/>
    </source>
</evidence>
<keyword evidence="12" id="KW-1185">Reference proteome</keyword>
<dbReference type="Pfam" id="PF13361">
    <property type="entry name" value="UvrD_C"/>
    <property type="match status" value="1"/>
</dbReference>
<dbReference type="SUPFAM" id="SSF52540">
    <property type="entry name" value="P-loop containing nucleoside triphosphate hydrolases"/>
    <property type="match status" value="1"/>
</dbReference>
<dbReference type="Proteomes" id="UP000805614">
    <property type="component" value="Unassembled WGS sequence"/>
</dbReference>
<feature type="domain" description="UvrD-like helicase ATP-binding" evidence="10">
    <location>
        <begin position="1"/>
        <end position="215"/>
    </location>
</feature>
<reference evidence="11 12" key="1">
    <citation type="submission" date="2020-06" db="EMBL/GenBank/DDBJ databases">
        <title>Actinomadura xiongansis sp. nov., isolated from soil of Baiyangdian.</title>
        <authorList>
            <person name="Zhang X."/>
        </authorList>
    </citation>
    <scope>NUCLEOTIDE SEQUENCE [LARGE SCALE GENOMIC DNA]</scope>
    <source>
        <strain evidence="11 12">HBUM206468</strain>
    </source>
</reference>
<evidence type="ECO:0000256" key="6">
    <source>
        <dbReference type="ARBA" id="ARBA00034617"/>
    </source>
</evidence>
<comment type="catalytic activity">
    <reaction evidence="6">
        <text>Couples ATP hydrolysis with the unwinding of duplex DNA by translocating in the 3'-5' direction.</text>
        <dbReference type="EC" id="5.6.2.4"/>
    </reaction>
</comment>
<organism evidence="11 12">
    <name type="scientific">Actinomadura alba</name>
    <dbReference type="NCBI Taxonomy" id="406431"/>
    <lineage>
        <taxon>Bacteria</taxon>
        <taxon>Bacillati</taxon>
        <taxon>Actinomycetota</taxon>
        <taxon>Actinomycetes</taxon>
        <taxon>Streptosporangiales</taxon>
        <taxon>Thermomonosporaceae</taxon>
        <taxon>Actinomadura</taxon>
    </lineage>
</organism>
<evidence type="ECO:0000256" key="1">
    <source>
        <dbReference type="ARBA" id="ARBA00022741"/>
    </source>
</evidence>
<dbReference type="EMBL" id="JABVEC010000020">
    <property type="protein sequence ID" value="MBC6468636.1"/>
    <property type="molecule type" value="Genomic_DNA"/>
</dbReference>
<dbReference type="Pfam" id="PF00580">
    <property type="entry name" value="UvrD-helicase"/>
    <property type="match status" value="1"/>
</dbReference>
<evidence type="ECO:0000256" key="2">
    <source>
        <dbReference type="ARBA" id="ARBA00022801"/>
    </source>
</evidence>
<keyword evidence="4 9" id="KW-0067">ATP-binding</keyword>
<keyword evidence="1 9" id="KW-0547">Nucleotide-binding</keyword>
<accession>A0ABR7LV09</accession>
<protein>
    <recommendedName>
        <fullName evidence="7">DNA 3'-5' helicase</fullName>
        <ecNumber evidence="7">5.6.2.4</ecNumber>
    </recommendedName>
</protein>
<dbReference type="GO" id="GO:0004386">
    <property type="term" value="F:helicase activity"/>
    <property type="evidence" value="ECO:0007669"/>
    <property type="project" value="UniProtKB-KW"/>
</dbReference>
<sequence>MSSSLEENLKLLTSDEEVLGRIDVRHVDQVAYQVVSQKHGRLAILQSAEEKSIWKRIISRLELSFTETFLATEWRDVVLGQAVADADGYLAAKRPGRGRALGHLQKAQVWQAIDEFTSELASRKLWTYDSICVEAARILAESPSKPYGHVVVDEAQDLHPVRWRLLRAAVSEGPDDLFIAGDTHQRIYGATVSLRSLGIRVAGRSSRLTINYRTTAEILGWSLGLLAGQRVDDMDEGLESLSGCRSDVHGSPPRTAAYATKAREMDELAARVRTWLDSGVAPAEVGVAARSNTLVDDAVTALRRVGIAAGSLAQVLPGDAVRVGTMHRMKGLEFRCVAVIGAGEHQMPMAGAVTPVEEDKSLHAADLQRERCLIFVACTRAREDLHVSWHGNPSPYLTPLL</sequence>